<feature type="domain" description="HMA" evidence="1">
    <location>
        <begin position="10"/>
        <end position="77"/>
    </location>
</feature>
<organism evidence="2 3">
    <name type="scientific">Halochromatium glycolicum</name>
    <dbReference type="NCBI Taxonomy" id="85075"/>
    <lineage>
        <taxon>Bacteria</taxon>
        <taxon>Pseudomonadati</taxon>
        <taxon>Pseudomonadota</taxon>
        <taxon>Gammaproteobacteria</taxon>
        <taxon>Chromatiales</taxon>
        <taxon>Chromatiaceae</taxon>
        <taxon>Halochromatium</taxon>
    </lineage>
</organism>
<sequence>MSQYIHHIPGRIRVRSKAFRCHGERALNAQAQLMAMDGVRDVQVNPRASSIVVQYDPERLSRVELFATLEELGCMAPVRRDSEHASRLGETFGKALVGAAVQKAVEQSARTLVGALV</sequence>
<reference evidence="2" key="2">
    <citation type="journal article" date="2020" name="Microorganisms">
        <title>Osmotic Adaptation and Compatible Solute Biosynthesis of Phototrophic Bacteria as Revealed from Genome Analyses.</title>
        <authorList>
            <person name="Imhoff J.F."/>
            <person name="Rahn T."/>
            <person name="Kunzel S."/>
            <person name="Keller A."/>
            <person name="Neulinger S.C."/>
        </authorList>
    </citation>
    <scope>NUCLEOTIDE SEQUENCE</scope>
    <source>
        <strain evidence="2">DSM 11080</strain>
    </source>
</reference>
<dbReference type="CDD" id="cd00371">
    <property type="entry name" value="HMA"/>
    <property type="match status" value="1"/>
</dbReference>
<gene>
    <name evidence="2" type="ORF">CKO40_19095</name>
</gene>
<evidence type="ECO:0000313" key="2">
    <source>
        <dbReference type="EMBL" id="MBK1706594.1"/>
    </source>
</evidence>
<dbReference type="InterPro" id="IPR006121">
    <property type="entry name" value="HMA_dom"/>
</dbReference>
<dbReference type="EMBL" id="NRSJ01000045">
    <property type="protein sequence ID" value="MBK1706594.1"/>
    <property type="molecule type" value="Genomic_DNA"/>
</dbReference>
<comment type="caution">
    <text evidence="2">The sequence shown here is derived from an EMBL/GenBank/DDBJ whole genome shotgun (WGS) entry which is preliminary data.</text>
</comment>
<dbReference type="AlphaFoldDB" id="A0AAJ0XB80"/>
<protein>
    <recommendedName>
        <fullName evidence="1">HMA domain-containing protein</fullName>
    </recommendedName>
</protein>
<proteinExistence type="predicted"/>
<dbReference type="InterPro" id="IPR036163">
    <property type="entry name" value="HMA_dom_sf"/>
</dbReference>
<reference evidence="2" key="1">
    <citation type="submission" date="2017-08" db="EMBL/GenBank/DDBJ databases">
        <authorList>
            <person name="Imhoff J.F."/>
            <person name="Rahn T."/>
            <person name="Kuenzel S."/>
            <person name="Neulinger S.C."/>
        </authorList>
    </citation>
    <scope>NUCLEOTIDE SEQUENCE</scope>
    <source>
        <strain evidence="2">DSM 11080</strain>
    </source>
</reference>
<keyword evidence="3" id="KW-1185">Reference proteome</keyword>
<dbReference type="Proteomes" id="UP001296776">
    <property type="component" value="Unassembled WGS sequence"/>
</dbReference>
<name>A0AAJ0XB80_9GAMM</name>
<evidence type="ECO:0000259" key="1">
    <source>
        <dbReference type="PROSITE" id="PS50846"/>
    </source>
</evidence>
<accession>A0AAJ0XB80</accession>
<dbReference type="RefSeq" id="WP_200348047.1">
    <property type="nucleotide sequence ID" value="NZ_NRSJ01000045.1"/>
</dbReference>
<evidence type="ECO:0000313" key="3">
    <source>
        <dbReference type="Proteomes" id="UP001296776"/>
    </source>
</evidence>
<dbReference type="SUPFAM" id="SSF55008">
    <property type="entry name" value="HMA, heavy metal-associated domain"/>
    <property type="match status" value="1"/>
</dbReference>
<dbReference type="Pfam" id="PF19991">
    <property type="entry name" value="HMA_2"/>
    <property type="match status" value="1"/>
</dbReference>
<dbReference type="Gene3D" id="3.30.70.100">
    <property type="match status" value="1"/>
</dbReference>
<dbReference type="GO" id="GO:0046872">
    <property type="term" value="F:metal ion binding"/>
    <property type="evidence" value="ECO:0007669"/>
    <property type="project" value="InterPro"/>
</dbReference>
<dbReference type="PROSITE" id="PS50846">
    <property type="entry name" value="HMA_2"/>
    <property type="match status" value="1"/>
</dbReference>